<feature type="domain" description="THO complex subunitTHOC2 N-terminal" evidence="7">
    <location>
        <begin position="755"/>
        <end position="831"/>
    </location>
</feature>
<dbReference type="GO" id="GO:0000445">
    <property type="term" value="C:THO complex part of transcription export complex"/>
    <property type="evidence" value="ECO:0007669"/>
    <property type="project" value="TreeGrafter"/>
</dbReference>
<feature type="domain" description="THO complex subunitTHOC2 C-terminal" evidence="6">
    <location>
        <begin position="1158"/>
        <end position="1519"/>
    </location>
</feature>
<evidence type="ECO:0000256" key="4">
    <source>
        <dbReference type="ARBA" id="ARBA00023242"/>
    </source>
</evidence>
<feature type="compositionally biased region" description="Low complexity" evidence="5">
    <location>
        <begin position="1816"/>
        <end position="1830"/>
    </location>
</feature>
<evidence type="ECO:0000259" key="6">
    <source>
        <dbReference type="Pfam" id="PF11262"/>
    </source>
</evidence>
<feature type="compositionally biased region" description="Basic and acidic residues" evidence="5">
    <location>
        <begin position="2227"/>
        <end position="2274"/>
    </location>
</feature>
<feature type="compositionally biased region" description="Polar residues" evidence="5">
    <location>
        <begin position="1706"/>
        <end position="1720"/>
    </location>
</feature>
<reference evidence="9 10" key="1">
    <citation type="journal article" date="2016" name="Mol. Biol. Evol.">
        <title>Comparative Genomics of Early-Diverging Mushroom-Forming Fungi Provides Insights into the Origins of Lignocellulose Decay Capabilities.</title>
        <authorList>
            <person name="Nagy L.G."/>
            <person name="Riley R."/>
            <person name="Tritt A."/>
            <person name="Adam C."/>
            <person name="Daum C."/>
            <person name="Floudas D."/>
            <person name="Sun H."/>
            <person name="Yadav J.S."/>
            <person name="Pangilinan J."/>
            <person name="Larsson K.H."/>
            <person name="Matsuura K."/>
            <person name="Barry K."/>
            <person name="Labutti K."/>
            <person name="Kuo R."/>
            <person name="Ohm R.A."/>
            <person name="Bhattacharya S.S."/>
            <person name="Shirouzu T."/>
            <person name="Yoshinaga Y."/>
            <person name="Martin F.M."/>
            <person name="Grigoriev I.V."/>
            <person name="Hibbett D.S."/>
        </authorList>
    </citation>
    <scope>NUCLEOTIDE SEQUENCE [LARGE SCALE GENOMIC DNA]</scope>
    <source>
        <strain evidence="9 10">TUFC12733</strain>
    </source>
</reference>
<evidence type="ECO:0000256" key="2">
    <source>
        <dbReference type="ARBA" id="ARBA00007857"/>
    </source>
</evidence>
<dbReference type="Pfam" id="PF16134">
    <property type="entry name" value="THOC2_N"/>
    <property type="match status" value="1"/>
</dbReference>
<feature type="region of interest" description="Disordered" evidence="5">
    <location>
        <begin position="556"/>
        <end position="580"/>
    </location>
</feature>
<evidence type="ECO:0000313" key="10">
    <source>
        <dbReference type="Proteomes" id="UP000076738"/>
    </source>
</evidence>
<feature type="compositionally biased region" description="Basic and acidic residues" evidence="5">
    <location>
        <begin position="1658"/>
        <end position="1668"/>
    </location>
</feature>
<feature type="compositionally biased region" description="Low complexity" evidence="5">
    <location>
        <begin position="465"/>
        <end position="476"/>
    </location>
</feature>
<dbReference type="Pfam" id="PF11262">
    <property type="entry name" value="Tho2"/>
    <property type="match status" value="1"/>
</dbReference>
<dbReference type="PANTHER" id="PTHR21597">
    <property type="entry name" value="THO2 PROTEIN"/>
    <property type="match status" value="1"/>
</dbReference>
<feature type="compositionally biased region" description="Basic and acidic residues" evidence="5">
    <location>
        <begin position="2033"/>
        <end position="2064"/>
    </location>
</feature>
<dbReference type="OrthoDB" id="29024at2759"/>
<feature type="compositionally biased region" description="Polar residues" evidence="5">
    <location>
        <begin position="1061"/>
        <end position="1075"/>
    </location>
</feature>
<feature type="compositionally biased region" description="Polar residues" evidence="5">
    <location>
        <begin position="1669"/>
        <end position="1680"/>
    </location>
</feature>
<feature type="domain" description="THO complex subunit 2 N-terminal" evidence="8">
    <location>
        <begin position="174"/>
        <end position="728"/>
    </location>
</feature>
<organism evidence="9 10">
    <name type="scientific">Calocera viscosa (strain TUFC12733)</name>
    <dbReference type="NCBI Taxonomy" id="1330018"/>
    <lineage>
        <taxon>Eukaryota</taxon>
        <taxon>Fungi</taxon>
        <taxon>Dikarya</taxon>
        <taxon>Basidiomycota</taxon>
        <taxon>Agaricomycotina</taxon>
        <taxon>Dacrymycetes</taxon>
        <taxon>Dacrymycetales</taxon>
        <taxon>Dacrymycetaceae</taxon>
        <taxon>Calocera</taxon>
    </lineage>
</organism>
<dbReference type="EMBL" id="KV417313">
    <property type="protein sequence ID" value="KZO92194.1"/>
    <property type="molecule type" value="Genomic_DNA"/>
</dbReference>
<accession>A0A167I177</accession>
<dbReference type="GO" id="GO:0006397">
    <property type="term" value="P:mRNA processing"/>
    <property type="evidence" value="ECO:0007669"/>
    <property type="project" value="InterPro"/>
</dbReference>
<feature type="region of interest" description="Disordered" evidence="5">
    <location>
        <begin position="140"/>
        <end position="165"/>
    </location>
</feature>
<comment type="similarity">
    <text evidence="2">Belongs to the THOC2 family.</text>
</comment>
<dbReference type="Pfam" id="PF11732">
    <property type="entry name" value="Thoc2"/>
    <property type="match status" value="1"/>
</dbReference>
<dbReference type="STRING" id="1330018.A0A167I177"/>
<gene>
    <name evidence="9" type="ORF">CALVIDRAFT_541217</name>
</gene>
<feature type="compositionally biased region" description="Basic and acidic residues" evidence="5">
    <location>
        <begin position="2073"/>
        <end position="2112"/>
    </location>
</feature>
<dbReference type="InterPro" id="IPR032302">
    <property type="entry name" value="THOC2_N"/>
</dbReference>
<evidence type="ECO:0000259" key="7">
    <source>
        <dbReference type="Pfam" id="PF11732"/>
    </source>
</evidence>
<evidence type="ECO:0000256" key="3">
    <source>
        <dbReference type="ARBA" id="ARBA00019596"/>
    </source>
</evidence>
<feature type="compositionally biased region" description="Low complexity" evidence="5">
    <location>
        <begin position="1615"/>
        <end position="1647"/>
    </location>
</feature>
<sequence>MDIESITRDALKHWSDETERGKLLSGLTYHLTDLSHSSPVAACICTLLEALVPASGDPAPLSPPQLAAFLDEVKQSFPSSSSEDEATLTPEKSEYAELILDLVWTIDATLEDQLGEITAAIRAEWQAAKDAARADAMDLDVKEGNPAPGKDDKPPEKSSDPETEKIRLASEAQKRALAELVRELVTGKHVIKHALAVERLEQPLLIAAGLVRSGALFEKKTRQTRTNLFYKQTKFNLLREESEGYSKLIVELLSHHDQPASFTWQRVVSLIGFFDLDPHRVLDLIFDVMESTITMRWRWFLDLLREAGWARRRTPGKGKEKESVESPEEWIAPSRFEGQTLEEILRECETCDPLEISVDEKVMDVPAQLLGFKFSNHVHNQPNTPTAPRKELYLMVAILVREGVVSLPALYPHLYPTEDDMKSLEERHQKALKEQAMVKRTNNALTRAAPLSEEPDRPGGYRPRTTAANGTTTAATSVPTGPRKAEPPNHKMGLLRALLSVGALRPALWILTKHPWMFGPYSALADLYLRLLECSLEPLYSRISLTSQFPEEAHALSSPLSRSSPSATPKTVLTDLAPEPPQTANTTFEFFYDHWKDWIPTCRTSGDIQTLFEPLLRFIGVHAHRNVTLLTKLGRLGKEILESEGLDSSGKEFWRYMLSTYLLPALSFQRADQSFSSELWSFLRHYRITDRWQMYAQWREVYTTSQEMRNKHTEINRAVKDILRRVSALPNQDRTDRKLYDDAVSRVKQTARDFCKFAHTNPCIAFAVLVDQIEGYGRDDNGHFVEMLKLLGPMSYDVFLYQIVNELASIADRTTVKEDGVTPADWLQGLAGFIGHLGYGVRPDSFEFKALFKVLANNLKSNELHNLVVLEEFIVKMSGIESFSNLSDAQVLAISGGKNLRIEGVSTSVFGVLAPKPLAFQKSSQRFLDMLQSTEFALPLLILLAQQRQVSCFVAAEKDAPKKLADLFDNCQRVLFQYIFFFSTDMTPGAYAAFIPSLKDLCVKFHIEPSIAWHMLRPKLSTAVTIRTQADAAMEKEAQLREKAKAQAIAAKAETSPPPKSVTTQPGSDSTSNGDLMNIDVKTETPAPPVVDVQIQPAPPAASGEEQSKEIVHVNGHLPLNGGSTDDIIDKPTLSVWHPELEPLFDEVTSVLPDNVAQKLGPAFYVTFWQLSLYDIYNLSQRYSQEITRMKRLDGEYKSQIKQYGELKDWVKKEYDSVKRYNDMHPHDRPKELPMIPADSPIQTDRQLIIVEKSIPKFSQMSRSLLQESKDQTSWIGLTRRRLQKEKDHWFGHITTQEERNQALSMMLQHCVMPRALISPMDASFCAKFVKHMHSIGTKNFMTLRLYDRIFSEQLTSIIFSCTEMEMRNYARMLSEMLIDLHAWFNDKDKYTQEAQGLEKGPDKGPLPGFLKRWPAAGADQVKQSDLLSHEEFQRLIRKFHNVLTNTFVKCLESQEYMHARNAVLLMVKLLPVFPVHPISSLRPHPPFGATIEERLASYIAVETRHELKLAATGYLDMLRQRKKEWMPPAPPAPPIIETAKASTNAGTATAVPRGPRQPEPSRPSAGAQVNGTAIAPSVKTLPQPSVKPTAPPIAPKASAVPAGTPTGPSAQTRASGAGNAAVSSASKPANISVTVPTSSAPAPAATRSALEAIPKPEIIRRTGRDHSSQPPTTAGSVASDTAAGVPITQPNGILRQTAVAAGTKPLTSTVPVGPSNPTLTRERAGPQPTSAAPASRPRTPVPNGGAKEAAKPAADNRTAPPAAAPSGPSQPARQPEPASAPSSQSIRRADAEAGGSRPLPEVNATARPAEHGPRPSAAATVPGASSVAPPAGPPQDNITNGPPPVVAPRDLPPRPVPDTRQPAGSRPISPPRNAPNNPRGPPGRRRSSRSRSPEPRRGARVEPPDDTRDIRARIDRDARDRYPRGPEAGRDHLAPREFPGRPPRGDSYRPGDVYPEERRDARYPDRPDGRDRDVDRPPRERERIQNRDRDRDRDEQERGRDRGREREERDRDRRADTRPEPVPPRTELQPKAPEDEAARRGPADDTKSRKRTHDQDDVPEARESKRHRRGRGDRGRDRDDRTPSDKDARRVDRDRDRDRRRDDPRRDDDKAPAGSANAPITPSSAAPPSGPRAMNRSGPPSPPPPAVPSRRETASERPPPQRADSSYPAGALPTRPPPENMPRDDRGPRDQRPRTPPRDADRAGGATLADRLGPRREGEGGGDNQDIERSGGRKRGYSERDGDMRDENGESRDPNKRQRRIDRSGAREREQNKTSRMFNIAMGDAQKQDGGRSGRGRRGGGDAQ</sequence>
<evidence type="ECO:0000256" key="5">
    <source>
        <dbReference type="SAM" id="MobiDB-lite"/>
    </source>
</evidence>
<dbReference type="GO" id="GO:0006406">
    <property type="term" value="P:mRNA export from nucleus"/>
    <property type="evidence" value="ECO:0007669"/>
    <property type="project" value="InterPro"/>
</dbReference>
<feature type="compositionally biased region" description="Low complexity" evidence="5">
    <location>
        <begin position="2116"/>
        <end position="2139"/>
    </location>
</feature>
<feature type="compositionally biased region" description="Low complexity" evidence="5">
    <location>
        <begin position="1753"/>
        <end position="1786"/>
    </location>
</feature>
<dbReference type="GO" id="GO:0003729">
    <property type="term" value="F:mRNA binding"/>
    <property type="evidence" value="ECO:0007669"/>
    <property type="project" value="TreeGrafter"/>
</dbReference>
<comment type="subcellular location">
    <subcellularLocation>
        <location evidence="1">Nucleus</location>
    </subcellularLocation>
</comment>
<dbReference type="InterPro" id="IPR021418">
    <property type="entry name" value="THO_THOC2_C"/>
</dbReference>
<dbReference type="InterPro" id="IPR040007">
    <property type="entry name" value="Tho2"/>
</dbReference>
<feature type="compositionally biased region" description="Low complexity" evidence="5">
    <location>
        <begin position="556"/>
        <end position="566"/>
    </location>
</feature>
<keyword evidence="4" id="KW-0539">Nucleus</keyword>
<feature type="region of interest" description="Disordered" evidence="5">
    <location>
        <begin position="447"/>
        <end position="489"/>
    </location>
</feature>
<feature type="region of interest" description="Disordered" evidence="5">
    <location>
        <begin position="1703"/>
        <end position="2305"/>
    </location>
</feature>
<feature type="region of interest" description="Disordered" evidence="5">
    <location>
        <begin position="1543"/>
        <end position="1691"/>
    </location>
</feature>
<name>A0A167I177_CALVF</name>
<protein>
    <recommendedName>
        <fullName evidence="3">THO complex subunit 2</fullName>
    </recommendedName>
</protein>
<feature type="compositionally biased region" description="Basic and acidic residues" evidence="5">
    <location>
        <begin position="1892"/>
        <end position="2020"/>
    </location>
</feature>
<feature type="compositionally biased region" description="Basic and acidic residues" evidence="5">
    <location>
        <begin position="2182"/>
        <end position="2203"/>
    </location>
</feature>
<dbReference type="Proteomes" id="UP000076738">
    <property type="component" value="Unassembled WGS sequence"/>
</dbReference>
<dbReference type="PANTHER" id="PTHR21597:SF0">
    <property type="entry name" value="THO COMPLEX SUBUNIT 2"/>
    <property type="match status" value="1"/>
</dbReference>
<evidence type="ECO:0000259" key="8">
    <source>
        <dbReference type="Pfam" id="PF16134"/>
    </source>
</evidence>
<evidence type="ECO:0000256" key="1">
    <source>
        <dbReference type="ARBA" id="ARBA00004123"/>
    </source>
</evidence>
<dbReference type="InterPro" id="IPR021726">
    <property type="entry name" value="THO_THOC2_N"/>
</dbReference>
<proteinExistence type="inferred from homology"/>
<evidence type="ECO:0000313" key="9">
    <source>
        <dbReference type="EMBL" id="KZO92194.1"/>
    </source>
</evidence>
<keyword evidence="10" id="KW-1185">Reference proteome</keyword>
<feature type="compositionally biased region" description="Pro residues" evidence="5">
    <location>
        <begin position="1869"/>
        <end position="1882"/>
    </location>
</feature>
<feature type="region of interest" description="Disordered" evidence="5">
    <location>
        <begin position="1048"/>
        <end position="1108"/>
    </location>
</feature>